<sequence length="173" mass="18493">MWKVVQVGVRRAVGVRVRRVPAAARAGSVRGSEAAAARSLTRQLCSRAGRSCTVDPGLEEQFVFVDCTDPEEQQRQEDTVHQLSVSASSPPLAPPPHLAPPSGSPSSGSSPPPSRPRAPLLIRLLPPPSDLTLPVFLLSCRVRAWNQLSECGEPHSHHAHDGERIKTLPSAAS</sequence>
<dbReference type="AlphaFoldDB" id="A0A6A5E8C7"/>
<keyword evidence="3" id="KW-1185">Reference proteome</keyword>
<comment type="caution">
    <text evidence="2">The sequence shown here is derived from an EMBL/GenBank/DDBJ whole genome shotgun (WGS) entry which is preliminary data.</text>
</comment>
<reference evidence="2 3" key="1">
    <citation type="submission" date="2019-06" db="EMBL/GenBank/DDBJ databases">
        <title>A chromosome-scale genome assembly of the European perch, Perca fluviatilis.</title>
        <authorList>
            <person name="Roques C."/>
            <person name="Zahm M."/>
            <person name="Cabau C."/>
            <person name="Klopp C."/>
            <person name="Bouchez O."/>
            <person name="Donnadieu C."/>
            <person name="Kuhl H."/>
            <person name="Gislard M."/>
            <person name="Guendouz S."/>
            <person name="Journot L."/>
            <person name="Haffray P."/>
            <person name="Bestin A."/>
            <person name="Morvezen R."/>
            <person name="Feron R."/>
            <person name="Wen M."/>
            <person name="Jouanno E."/>
            <person name="Herpin A."/>
            <person name="Schartl M."/>
            <person name="Postlethwait J."/>
            <person name="Schaerlinger B."/>
            <person name="Chardard D."/>
            <person name="Lecocq T."/>
            <person name="Poncet C."/>
            <person name="Jaffrelo L."/>
            <person name="Lampietro C."/>
            <person name="Guiguen Y."/>
        </authorList>
    </citation>
    <scope>NUCLEOTIDE SEQUENCE [LARGE SCALE GENOMIC DNA]</scope>
    <source>
        <tissue evidence="2">Blood</tissue>
    </source>
</reference>
<feature type="compositionally biased region" description="Basic and acidic residues" evidence="1">
    <location>
        <begin position="152"/>
        <end position="166"/>
    </location>
</feature>
<evidence type="ECO:0000256" key="1">
    <source>
        <dbReference type="SAM" id="MobiDB-lite"/>
    </source>
</evidence>
<dbReference type="Proteomes" id="UP000465112">
    <property type="component" value="Chromosome 10"/>
</dbReference>
<feature type="region of interest" description="Disordered" evidence="1">
    <location>
        <begin position="71"/>
        <end position="121"/>
    </location>
</feature>
<feature type="region of interest" description="Disordered" evidence="1">
    <location>
        <begin position="152"/>
        <end position="173"/>
    </location>
</feature>
<feature type="compositionally biased region" description="Pro residues" evidence="1">
    <location>
        <begin position="91"/>
        <end position="103"/>
    </location>
</feature>
<gene>
    <name evidence="2" type="ORF">PFLUV_G00127590</name>
</gene>
<dbReference type="EMBL" id="VHII01000010">
    <property type="protein sequence ID" value="KAF1385141.1"/>
    <property type="molecule type" value="Genomic_DNA"/>
</dbReference>
<organism evidence="2 3">
    <name type="scientific">Perca fluviatilis</name>
    <name type="common">European perch</name>
    <dbReference type="NCBI Taxonomy" id="8168"/>
    <lineage>
        <taxon>Eukaryota</taxon>
        <taxon>Metazoa</taxon>
        <taxon>Chordata</taxon>
        <taxon>Craniata</taxon>
        <taxon>Vertebrata</taxon>
        <taxon>Euteleostomi</taxon>
        <taxon>Actinopterygii</taxon>
        <taxon>Neopterygii</taxon>
        <taxon>Teleostei</taxon>
        <taxon>Neoteleostei</taxon>
        <taxon>Acanthomorphata</taxon>
        <taxon>Eupercaria</taxon>
        <taxon>Perciformes</taxon>
        <taxon>Percoidei</taxon>
        <taxon>Percidae</taxon>
        <taxon>Percinae</taxon>
        <taxon>Perca</taxon>
    </lineage>
</organism>
<evidence type="ECO:0000313" key="3">
    <source>
        <dbReference type="Proteomes" id="UP000465112"/>
    </source>
</evidence>
<evidence type="ECO:0000313" key="2">
    <source>
        <dbReference type="EMBL" id="KAF1385141.1"/>
    </source>
</evidence>
<protein>
    <submittedName>
        <fullName evidence="2">Uncharacterized protein</fullName>
    </submittedName>
</protein>
<accession>A0A6A5E8C7</accession>
<proteinExistence type="predicted"/>
<name>A0A6A5E8C7_PERFL</name>